<organism evidence="2 3">
    <name type="scientific">Nocardioides aurantiacus</name>
    <dbReference type="NCBI Taxonomy" id="86796"/>
    <lineage>
        <taxon>Bacteria</taxon>
        <taxon>Bacillati</taxon>
        <taxon>Actinomycetota</taxon>
        <taxon>Actinomycetes</taxon>
        <taxon>Propionibacteriales</taxon>
        <taxon>Nocardioidaceae</taxon>
        <taxon>Nocardioides</taxon>
    </lineage>
</organism>
<evidence type="ECO:0000313" key="2">
    <source>
        <dbReference type="EMBL" id="ROR90887.1"/>
    </source>
</evidence>
<dbReference type="EMBL" id="RKHO01000001">
    <property type="protein sequence ID" value="ROR90887.1"/>
    <property type="molecule type" value="Genomic_DNA"/>
</dbReference>
<dbReference type="InterPro" id="IPR013757">
    <property type="entry name" value="Topo_IIA_A_a_sf"/>
</dbReference>
<dbReference type="GO" id="GO:0005524">
    <property type="term" value="F:ATP binding"/>
    <property type="evidence" value="ECO:0007669"/>
    <property type="project" value="InterPro"/>
</dbReference>
<keyword evidence="3" id="KW-1185">Reference proteome</keyword>
<dbReference type="Gene3D" id="1.10.268.10">
    <property type="entry name" value="Topoisomerase, domain 3"/>
    <property type="match status" value="1"/>
</dbReference>
<evidence type="ECO:0000256" key="1">
    <source>
        <dbReference type="ARBA" id="ARBA00000185"/>
    </source>
</evidence>
<sequence>MDREQADAHQQDLERLEIFDALVAAGARRDEVLQLVSQAPDPDAAVQAIQDLLHIAEVPAAAVIDLQIRHLTISGRERVLASRDELRAQIEGRR</sequence>
<reference evidence="2 3" key="1">
    <citation type="submission" date="2018-11" db="EMBL/GenBank/DDBJ databases">
        <title>Sequencing the genomes of 1000 actinobacteria strains.</title>
        <authorList>
            <person name="Klenk H.-P."/>
        </authorList>
    </citation>
    <scope>NUCLEOTIDE SEQUENCE [LARGE SCALE GENOMIC DNA]</scope>
    <source>
        <strain evidence="2 3">DSM 12652</strain>
    </source>
</reference>
<dbReference type="AlphaFoldDB" id="A0A3N2CTM5"/>
<proteinExistence type="predicted"/>
<comment type="catalytic activity">
    <reaction evidence="1">
        <text>ATP-dependent breakage, passage and rejoining of double-stranded DNA.</text>
        <dbReference type="EC" id="5.6.2.2"/>
    </reaction>
</comment>
<dbReference type="GO" id="GO:0034335">
    <property type="term" value="F:DNA negative supercoiling activity"/>
    <property type="evidence" value="ECO:0007669"/>
    <property type="project" value="UniProtKB-ARBA"/>
</dbReference>
<protein>
    <submittedName>
        <fullName evidence="2">Uncharacterized protein</fullName>
    </submittedName>
</protein>
<dbReference type="GO" id="GO:0003677">
    <property type="term" value="F:DNA binding"/>
    <property type="evidence" value="ECO:0007669"/>
    <property type="project" value="InterPro"/>
</dbReference>
<comment type="caution">
    <text evidence="2">The sequence shown here is derived from an EMBL/GenBank/DDBJ whole genome shotgun (WGS) entry which is preliminary data.</text>
</comment>
<name>A0A3N2CTM5_9ACTN</name>
<dbReference type="RefSeq" id="WP_123390090.1">
    <property type="nucleotide sequence ID" value="NZ_RKHO01000001.1"/>
</dbReference>
<dbReference type="Proteomes" id="UP000281738">
    <property type="component" value="Unassembled WGS sequence"/>
</dbReference>
<evidence type="ECO:0000313" key="3">
    <source>
        <dbReference type="Proteomes" id="UP000281738"/>
    </source>
</evidence>
<gene>
    <name evidence="2" type="ORF">EDD33_1736</name>
</gene>
<dbReference type="SUPFAM" id="SSF56719">
    <property type="entry name" value="Type II DNA topoisomerase"/>
    <property type="match status" value="1"/>
</dbReference>
<accession>A0A3N2CTM5</accession>
<dbReference type="InterPro" id="IPR013760">
    <property type="entry name" value="Topo_IIA-like_dom_sf"/>
</dbReference>